<dbReference type="Proteomes" id="UP000053615">
    <property type="component" value="Unassembled WGS sequence"/>
</dbReference>
<protein>
    <submittedName>
        <fullName evidence="1">Uncharacterized protein</fullName>
    </submittedName>
</protein>
<proteinExistence type="predicted"/>
<gene>
    <name evidence="1" type="ORF">N325_10183</name>
</gene>
<keyword evidence="2" id="KW-1185">Reference proteome</keyword>
<organism evidence="1 2">
    <name type="scientific">Colius striatus</name>
    <name type="common">Speckled mousebird</name>
    <dbReference type="NCBI Taxonomy" id="57412"/>
    <lineage>
        <taxon>Eukaryota</taxon>
        <taxon>Metazoa</taxon>
        <taxon>Chordata</taxon>
        <taxon>Craniata</taxon>
        <taxon>Vertebrata</taxon>
        <taxon>Euteleostomi</taxon>
        <taxon>Archelosauria</taxon>
        <taxon>Archosauria</taxon>
        <taxon>Dinosauria</taxon>
        <taxon>Saurischia</taxon>
        <taxon>Theropoda</taxon>
        <taxon>Coelurosauria</taxon>
        <taxon>Aves</taxon>
        <taxon>Neognathae</taxon>
        <taxon>Neoaves</taxon>
        <taxon>Telluraves</taxon>
        <taxon>Coraciimorphae</taxon>
        <taxon>Coliiformes</taxon>
        <taxon>Coliidae</taxon>
        <taxon>Colius</taxon>
    </lineage>
</organism>
<dbReference type="EMBL" id="KK540306">
    <property type="protein sequence ID" value="KFP30667.1"/>
    <property type="molecule type" value="Genomic_DNA"/>
</dbReference>
<reference evidence="1 2" key="1">
    <citation type="submission" date="2014-04" db="EMBL/GenBank/DDBJ databases">
        <title>Genome evolution of avian class.</title>
        <authorList>
            <person name="Zhang G."/>
            <person name="Li C."/>
        </authorList>
    </citation>
    <scope>NUCLEOTIDE SEQUENCE [LARGE SCALE GENOMIC DNA]</scope>
    <source>
        <strain evidence="1">BGI_N325</strain>
    </source>
</reference>
<evidence type="ECO:0000313" key="1">
    <source>
        <dbReference type="EMBL" id="KFP30667.1"/>
    </source>
</evidence>
<dbReference type="AlphaFoldDB" id="A0A091JZP5"/>
<name>A0A091JZP5_COLST</name>
<sequence length="56" mass="6343">MSVFCSRLCQCDLARLLPCVSASTTIKSIFEKPFPVASNMFWIQLMILMMKDATSH</sequence>
<accession>A0A091JZP5</accession>
<evidence type="ECO:0000313" key="2">
    <source>
        <dbReference type="Proteomes" id="UP000053615"/>
    </source>
</evidence>